<gene>
    <name evidence="2" type="ORF">EVAR_95215_1</name>
</gene>
<dbReference type="Proteomes" id="UP000299102">
    <property type="component" value="Unassembled WGS sequence"/>
</dbReference>
<protein>
    <submittedName>
        <fullName evidence="2">Uncharacterized protein</fullName>
    </submittedName>
</protein>
<accession>A0A4C1VIH2</accession>
<keyword evidence="3" id="KW-1185">Reference proteome</keyword>
<organism evidence="2 3">
    <name type="scientific">Eumeta variegata</name>
    <name type="common">Bagworm moth</name>
    <name type="synonym">Eumeta japonica</name>
    <dbReference type="NCBI Taxonomy" id="151549"/>
    <lineage>
        <taxon>Eukaryota</taxon>
        <taxon>Metazoa</taxon>
        <taxon>Ecdysozoa</taxon>
        <taxon>Arthropoda</taxon>
        <taxon>Hexapoda</taxon>
        <taxon>Insecta</taxon>
        <taxon>Pterygota</taxon>
        <taxon>Neoptera</taxon>
        <taxon>Endopterygota</taxon>
        <taxon>Lepidoptera</taxon>
        <taxon>Glossata</taxon>
        <taxon>Ditrysia</taxon>
        <taxon>Tineoidea</taxon>
        <taxon>Psychidae</taxon>
        <taxon>Oiketicinae</taxon>
        <taxon>Eumeta</taxon>
    </lineage>
</organism>
<feature type="region of interest" description="Disordered" evidence="1">
    <location>
        <begin position="1"/>
        <end position="31"/>
    </location>
</feature>
<proteinExistence type="predicted"/>
<name>A0A4C1VIH2_EUMVA</name>
<reference evidence="2 3" key="1">
    <citation type="journal article" date="2019" name="Commun. Biol.">
        <title>The bagworm genome reveals a unique fibroin gene that provides high tensile strength.</title>
        <authorList>
            <person name="Kono N."/>
            <person name="Nakamura H."/>
            <person name="Ohtoshi R."/>
            <person name="Tomita M."/>
            <person name="Numata K."/>
            <person name="Arakawa K."/>
        </authorList>
    </citation>
    <scope>NUCLEOTIDE SEQUENCE [LARGE SCALE GENOMIC DNA]</scope>
</reference>
<evidence type="ECO:0000313" key="2">
    <source>
        <dbReference type="EMBL" id="GBP38087.1"/>
    </source>
</evidence>
<evidence type="ECO:0000256" key="1">
    <source>
        <dbReference type="SAM" id="MobiDB-lite"/>
    </source>
</evidence>
<feature type="compositionally biased region" description="Gly residues" evidence="1">
    <location>
        <begin position="1"/>
        <end position="14"/>
    </location>
</feature>
<dbReference type="AlphaFoldDB" id="A0A4C1VIH2"/>
<sequence length="127" mass="13423">MRPGDGGAAGGRPGSGRRPRPGPFSPSPPRRLQQLCFLLHRSFPADLSDGLHGHADGARSSKSGRKLRCERIICAINSILRNPLVLVVSTRHDGPGHVVANRCPAVGAQGNCEGVNHTHLDAKAMGR</sequence>
<dbReference type="EMBL" id="BGZK01000343">
    <property type="protein sequence ID" value="GBP38087.1"/>
    <property type="molecule type" value="Genomic_DNA"/>
</dbReference>
<comment type="caution">
    <text evidence="2">The sequence shown here is derived from an EMBL/GenBank/DDBJ whole genome shotgun (WGS) entry which is preliminary data.</text>
</comment>
<evidence type="ECO:0000313" key="3">
    <source>
        <dbReference type="Proteomes" id="UP000299102"/>
    </source>
</evidence>